<evidence type="ECO:0000313" key="6">
    <source>
        <dbReference type="EMBL" id="TCP46777.1"/>
    </source>
</evidence>
<comment type="caution">
    <text evidence="6">The sequence shown here is derived from an EMBL/GenBank/DDBJ whole genome shotgun (WGS) entry which is preliminary data.</text>
</comment>
<name>A0A4R2QCT4_9PSEU</name>
<accession>A0A4R2QCT4</accession>
<feature type="chain" id="PRO_5038642169" evidence="2">
    <location>
        <begin position="23"/>
        <end position="694"/>
    </location>
</feature>
<dbReference type="InterPro" id="IPR007484">
    <property type="entry name" value="Peptidase_M28"/>
</dbReference>
<dbReference type="CDD" id="cd02121">
    <property type="entry name" value="PA_GCPII_like"/>
    <property type="match status" value="1"/>
</dbReference>
<evidence type="ECO:0000313" key="7">
    <source>
        <dbReference type="Proteomes" id="UP000294911"/>
    </source>
</evidence>
<dbReference type="Gene3D" id="3.40.630.10">
    <property type="entry name" value="Zn peptidases"/>
    <property type="match status" value="1"/>
</dbReference>
<dbReference type="InterPro" id="IPR007365">
    <property type="entry name" value="TFR-like_dimer_dom"/>
</dbReference>
<comment type="similarity">
    <text evidence="1">Belongs to the peptidase M28 family. M28B subfamily.</text>
</comment>
<gene>
    <name evidence="6" type="ORF">EV191_11353</name>
</gene>
<evidence type="ECO:0000256" key="1">
    <source>
        <dbReference type="ARBA" id="ARBA00005634"/>
    </source>
</evidence>
<keyword evidence="2" id="KW-0732">Signal</keyword>
<dbReference type="InterPro" id="IPR039373">
    <property type="entry name" value="Peptidase_M28B"/>
</dbReference>
<dbReference type="OrthoDB" id="3646048at2"/>
<evidence type="ECO:0000256" key="2">
    <source>
        <dbReference type="SAM" id="SignalP"/>
    </source>
</evidence>
<feature type="signal peptide" evidence="2">
    <location>
        <begin position="1"/>
        <end position="22"/>
    </location>
</feature>
<organism evidence="6 7">
    <name type="scientific">Tamaricihabitans halophyticus</name>
    <dbReference type="NCBI Taxonomy" id="1262583"/>
    <lineage>
        <taxon>Bacteria</taxon>
        <taxon>Bacillati</taxon>
        <taxon>Actinomycetota</taxon>
        <taxon>Actinomycetes</taxon>
        <taxon>Pseudonocardiales</taxon>
        <taxon>Pseudonocardiaceae</taxon>
        <taxon>Tamaricihabitans</taxon>
    </lineage>
</organism>
<dbReference type="PANTHER" id="PTHR10404:SF46">
    <property type="entry name" value="VACUOLAR PROTEIN SORTING-ASSOCIATED PROTEIN 70"/>
    <property type="match status" value="1"/>
</dbReference>
<dbReference type="Pfam" id="PF04389">
    <property type="entry name" value="Peptidase_M28"/>
    <property type="match status" value="1"/>
</dbReference>
<dbReference type="FunFam" id="3.40.630.10:FF:000101">
    <property type="entry name" value="N-acetylated alpha-linked acidic dipeptidase like 1"/>
    <property type="match status" value="1"/>
</dbReference>
<dbReference type="Pfam" id="PF02225">
    <property type="entry name" value="PA"/>
    <property type="match status" value="1"/>
</dbReference>
<protein>
    <submittedName>
        <fullName evidence="6">N-acetylated-alpha-linked acidic dipeptidase</fullName>
    </submittedName>
</protein>
<dbReference type="SUPFAM" id="SSF53187">
    <property type="entry name" value="Zn-dependent exopeptidases"/>
    <property type="match status" value="1"/>
</dbReference>
<dbReference type="RefSeq" id="WP_132879470.1">
    <property type="nucleotide sequence ID" value="NZ_SLXQ01000013.1"/>
</dbReference>
<dbReference type="FunFam" id="3.50.30.30:FF:000045">
    <property type="entry name" value="Predicted protein"/>
    <property type="match status" value="1"/>
</dbReference>
<dbReference type="InterPro" id="IPR003137">
    <property type="entry name" value="PA_domain"/>
</dbReference>
<dbReference type="EMBL" id="SLXQ01000013">
    <property type="protein sequence ID" value="TCP46777.1"/>
    <property type="molecule type" value="Genomic_DNA"/>
</dbReference>
<dbReference type="SUPFAM" id="SSF52025">
    <property type="entry name" value="PA domain"/>
    <property type="match status" value="1"/>
</dbReference>
<dbReference type="InterPro" id="IPR036757">
    <property type="entry name" value="TFR-like_dimer_dom_sf"/>
</dbReference>
<feature type="domain" description="PA" evidence="3">
    <location>
        <begin position="155"/>
        <end position="243"/>
    </location>
</feature>
<feature type="domain" description="Peptidase M28" evidence="5">
    <location>
        <begin position="335"/>
        <end position="523"/>
    </location>
</feature>
<dbReference type="Pfam" id="PF04253">
    <property type="entry name" value="TFR_dimer"/>
    <property type="match status" value="1"/>
</dbReference>
<reference evidence="6 7" key="1">
    <citation type="submission" date="2019-03" db="EMBL/GenBank/DDBJ databases">
        <title>Genomic Encyclopedia of Type Strains, Phase IV (KMG-IV): sequencing the most valuable type-strain genomes for metagenomic binning, comparative biology and taxonomic classification.</title>
        <authorList>
            <person name="Goeker M."/>
        </authorList>
    </citation>
    <scope>NUCLEOTIDE SEQUENCE [LARGE SCALE GENOMIC DNA]</scope>
    <source>
        <strain evidence="6 7">DSM 45765</strain>
    </source>
</reference>
<sequence length="694" mass="74636">MRTIRRIHVLGLATTTALALFAATPGAVAEQEPLPGFTPDRSTEQRELEKLFRESIDPAQAKQLSTTLASKPQLVGTEGARESADYSVDKLREWGLDAKLDSYSVYASTPRDISVRMTAPQQRELSVKEAPYPSHEEHYDDLVVGYNAYSPAGDVAGEVVYANYGLPDDYAKLEELGVDVTDKIVLVRYGESFRGVKSKVAEEHGAKGVLIYSDPADDGFGQGPVYPEGPWRPADSIQRGSVQYIFNYPGDPLTPGEPSVPGTDRLDPEEAGNLPQVPTTPISYGAAEPLLRALDGPEAPKEWQGGLDFPYQVGPGGTEAELNLDIDYEQTPVNNVVAEIPGSTKPEEKIVIGAHYDGWTFGAADNTSGWVSTMQIGYGLAKLLEQGWQPERTIVLAGWDGEEYGLLGSTEYAEQYADDLLDGAVAYLNMDGTGGKNFSADAVPALDDTLRSVTKDVADPNHGTVYDNWVANSDGAQPEPGRLGSGSDYTAFLDHLGIASAAAGFSTPGGEYHSTIDDLQMMSKFLDPGYIGHAQAAQVTGMVGLRLAQSDVLQLGYASYAESVQGYLDDVADRGLNVTGAKQVAARWQEATERLESRRDQLTNSGGEQAEFDRVSAAVLAQERALTSERGLPGRDWYRHQVYAPGEYTGYAVQELPGVNGALDDGDTATARKYLALLTGVLNDAAKAADRGTR</sequence>
<dbReference type="AlphaFoldDB" id="A0A4R2QCT4"/>
<evidence type="ECO:0000259" key="4">
    <source>
        <dbReference type="Pfam" id="PF04253"/>
    </source>
</evidence>
<dbReference type="Gene3D" id="3.50.30.30">
    <property type="match status" value="1"/>
</dbReference>
<dbReference type="InterPro" id="IPR046450">
    <property type="entry name" value="PA_dom_sf"/>
</dbReference>
<dbReference type="Gene3D" id="1.20.930.40">
    <property type="entry name" value="Transferrin receptor-like, dimerisation domain"/>
    <property type="match status" value="1"/>
</dbReference>
<evidence type="ECO:0000259" key="5">
    <source>
        <dbReference type="Pfam" id="PF04389"/>
    </source>
</evidence>
<dbReference type="Proteomes" id="UP000294911">
    <property type="component" value="Unassembled WGS sequence"/>
</dbReference>
<dbReference type="PANTHER" id="PTHR10404">
    <property type="entry name" value="N-ACETYLATED-ALPHA-LINKED ACIDIC DIPEPTIDASE"/>
    <property type="match status" value="1"/>
</dbReference>
<keyword evidence="7" id="KW-1185">Reference proteome</keyword>
<feature type="domain" description="Transferrin receptor-like dimerisation" evidence="4">
    <location>
        <begin position="580"/>
        <end position="687"/>
    </location>
</feature>
<evidence type="ECO:0000259" key="3">
    <source>
        <dbReference type="Pfam" id="PF02225"/>
    </source>
</evidence>
<dbReference type="SUPFAM" id="SSF47672">
    <property type="entry name" value="Transferrin receptor-like dimerisation domain"/>
    <property type="match status" value="1"/>
</dbReference>
<proteinExistence type="inferred from homology"/>